<protein>
    <submittedName>
        <fullName evidence="1">Uncharacterized protein</fullName>
    </submittedName>
</protein>
<proteinExistence type="predicted"/>
<name>A0A3M7RCM5_BRAPC</name>
<organism evidence="1 2">
    <name type="scientific">Brachionus plicatilis</name>
    <name type="common">Marine rotifer</name>
    <name type="synonym">Brachionus muelleri</name>
    <dbReference type="NCBI Taxonomy" id="10195"/>
    <lineage>
        <taxon>Eukaryota</taxon>
        <taxon>Metazoa</taxon>
        <taxon>Spiralia</taxon>
        <taxon>Gnathifera</taxon>
        <taxon>Rotifera</taxon>
        <taxon>Eurotatoria</taxon>
        <taxon>Monogononta</taxon>
        <taxon>Pseudotrocha</taxon>
        <taxon>Ploima</taxon>
        <taxon>Brachionidae</taxon>
        <taxon>Brachionus</taxon>
    </lineage>
</organism>
<dbReference type="Proteomes" id="UP000276133">
    <property type="component" value="Unassembled WGS sequence"/>
</dbReference>
<dbReference type="AlphaFoldDB" id="A0A3M7RCM5"/>
<keyword evidence="2" id="KW-1185">Reference proteome</keyword>
<sequence>MTWKISCHFRIKFMNIKIRYGKIKKNIDRCFLATDRAWRNQPCVDLFVLFYRIFMIALGFKKKREGELKISNYYIKT</sequence>
<reference evidence="1 2" key="1">
    <citation type="journal article" date="2018" name="Sci. Rep.">
        <title>Genomic signatures of local adaptation to the degree of environmental predictability in rotifers.</title>
        <authorList>
            <person name="Franch-Gras L."/>
            <person name="Hahn C."/>
            <person name="Garcia-Roger E.M."/>
            <person name="Carmona M.J."/>
            <person name="Serra M."/>
            <person name="Gomez A."/>
        </authorList>
    </citation>
    <scope>NUCLEOTIDE SEQUENCE [LARGE SCALE GENOMIC DNA]</scope>
    <source>
        <strain evidence="1">HYR1</strain>
    </source>
</reference>
<comment type="caution">
    <text evidence="1">The sequence shown here is derived from an EMBL/GenBank/DDBJ whole genome shotgun (WGS) entry which is preliminary data.</text>
</comment>
<gene>
    <name evidence="1" type="ORF">BpHYR1_008388</name>
</gene>
<evidence type="ECO:0000313" key="2">
    <source>
        <dbReference type="Proteomes" id="UP000276133"/>
    </source>
</evidence>
<evidence type="ECO:0000313" key="1">
    <source>
        <dbReference type="EMBL" id="RNA21342.1"/>
    </source>
</evidence>
<accession>A0A3M7RCM5</accession>
<dbReference type="EMBL" id="REGN01003694">
    <property type="protein sequence ID" value="RNA21342.1"/>
    <property type="molecule type" value="Genomic_DNA"/>
</dbReference>